<sequence length="79" mass="9166">MARIYLTRQDEGRNMARFYAMSLQETLFAECSLVREWGRIGQGGQVRRDTFATAQEAQQAFDQLQQAKIKRGYRVNYAA</sequence>
<name>A0A0A8WJH1_SINF1</name>
<dbReference type="SMART" id="SM00773">
    <property type="entry name" value="WGR"/>
    <property type="match status" value="1"/>
</dbReference>
<proteinExistence type="predicted"/>
<accession>A0A0A8WJH1</accession>
<dbReference type="CDD" id="cd07996">
    <property type="entry name" value="WGR_MMR_like"/>
    <property type="match status" value="1"/>
</dbReference>
<dbReference type="SUPFAM" id="SSF142921">
    <property type="entry name" value="WGR domain-like"/>
    <property type="match status" value="1"/>
</dbReference>
<feature type="domain" description="WGR" evidence="1">
    <location>
        <begin position="1"/>
        <end position="79"/>
    </location>
</feature>
<protein>
    <recommendedName>
        <fullName evidence="1">WGR domain-containing protein</fullName>
    </recommendedName>
</protein>
<reference evidence="2" key="1">
    <citation type="journal article" date="2012" name="J. Bacteriol.">
        <title>Genome sequence of the soybean symbiont Sinorhizobium fredii HH103.</title>
        <authorList>
            <person name="Weidner S."/>
            <person name="Becker A."/>
            <person name="Bonilla I."/>
            <person name="Jaenicke S."/>
            <person name="Lloret J."/>
            <person name="Margaret I."/>
            <person name="Puhler A."/>
            <person name="Ruiz-Sainz J.E."/>
            <person name="Schneiker-Bekel S."/>
            <person name="Szczepanowski R."/>
            <person name="Vinardell J.M."/>
            <person name="Zehner S."/>
            <person name="Gottfert M."/>
        </authorList>
    </citation>
    <scope>NUCLEOTIDE SEQUENCE [LARGE SCALE GENOMIC DNA]</scope>
    <source>
        <strain evidence="2">HH103</strain>
        <plasmid evidence="2">pSfHH103a2</plasmid>
    </source>
</reference>
<dbReference type="InterPro" id="IPR008893">
    <property type="entry name" value="WGR_domain"/>
</dbReference>
<dbReference type="Gene3D" id="2.20.140.10">
    <property type="entry name" value="WGR domain"/>
    <property type="match status" value="1"/>
</dbReference>
<evidence type="ECO:0000313" key="2">
    <source>
        <dbReference type="EMBL" id="CEL26591.1"/>
    </source>
</evidence>
<dbReference type="RefSeq" id="WP_176454379.1">
    <property type="nucleotide sequence ID" value="NZ_CP183941.1"/>
</dbReference>
<reference evidence="2" key="2">
    <citation type="submission" date="2014-12" db="EMBL/GenBank/DDBJ databases">
        <authorList>
            <person name="Jaenicke S."/>
        </authorList>
    </citation>
    <scope>NUCLEOTIDE SEQUENCE</scope>
    <source>
        <strain evidence="2">HH103</strain>
        <plasmid evidence="2">pSfHH103a2</plasmid>
    </source>
</reference>
<geneLocation type="plasmid" evidence="2">
    <name>pSfHH103a2</name>
</geneLocation>
<evidence type="ECO:0000259" key="1">
    <source>
        <dbReference type="PROSITE" id="PS51977"/>
    </source>
</evidence>
<dbReference type="InterPro" id="IPR049809">
    <property type="entry name" value="YehF/YfeS-like_WGR"/>
</dbReference>
<dbReference type="Pfam" id="PF05406">
    <property type="entry name" value="WGR"/>
    <property type="match status" value="1"/>
</dbReference>
<dbReference type="AlphaFoldDB" id="A0A0A8WJH1"/>
<dbReference type="InterPro" id="IPR036930">
    <property type="entry name" value="WGR_dom_sf"/>
</dbReference>
<dbReference type="EMBL" id="LN735562">
    <property type="protein sequence ID" value="CEL26591.1"/>
    <property type="molecule type" value="Genomic_DNA"/>
</dbReference>
<keyword evidence="2" id="KW-0614">Plasmid</keyword>
<organism evidence="2">
    <name type="scientific">Sinorhizobium fredii (strain HH103)</name>
    <dbReference type="NCBI Taxonomy" id="1117943"/>
    <lineage>
        <taxon>Bacteria</taxon>
        <taxon>Pseudomonadati</taxon>
        <taxon>Pseudomonadota</taxon>
        <taxon>Alphaproteobacteria</taxon>
        <taxon>Hyphomicrobiales</taxon>
        <taxon>Rhizobiaceae</taxon>
        <taxon>Sinorhizobium/Ensifer group</taxon>
        <taxon>Sinorhizobium</taxon>
    </lineage>
</organism>
<dbReference type="PROSITE" id="PS51977">
    <property type="entry name" value="WGR"/>
    <property type="match status" value="1"/>
</dbReference>